<name>A0A1R2CI57_9CILI</name>
<dbReference type="AlphaFoldDB" id="A0A1R2CI57"/>
<sequence>MHRYIIENSNWKKGLPGDIETKILKNHRSPKQHLAEKKTFPEQLKLSSDAQEIHSISQRSQLKIPRLYSPQVALEESKSSEKLELILSKLSYSPQLKSSRNHDVIFRKKLLKDIQDLKHVEDFGFEDQKEVVKNYDESVKGNMFSMTKCGMKFRVSKLKKEIGIGFKRKNL</sequence>
<dbReference type="Proteomes" id="UP000187209">
    <property type="component" value="Unassembled WGS sequence"/>
</dbReference>
<evidence type="ECO:0000313" key="2">
    <source>
        <dbReference type="Proteomes" id="UP000187209"/>
    </source>
</evidence>
<dbReference type="EMBL" id="MPUH01000144">
    <property type="protein sequence ID" value="OMJ88683.1"/>
    <property type="molecule type" value="Genomic_DNA"/>
</dbReference>
<protein>
    <submittedName>
        <fullName evidence="1">Uncharacterized protein</fullName>
    </submittedName>
</protein>
<keyword evidence="2" id="KW-1185">Reference proteome</keyword>
<organism evidence="1 2">
    <name type="scientific">Stentor coeruleus</name>
    <dbReference type="NCBI Taxonomy" id="5963"/>
    <lineage>
        <taxon>Eukaryota</taxon>
        <taxon>Sar</taxon>
        <taxon>Alveolata</taxon>
        <taxon>Ciliophora</taxon>
        <taxon>Postciliodesmatophora</taxon>
        <taxon>Heterotrichea</taxon>
        <taxon>Heterotrichida</taxon>
        <taxon>Stentoridae</taxon>
        <taxon>Stentor</taxon>
    </lineage>
</organism>
<accession>A0A1R2CI57</accession>
<gene>
    <name evidence="1" type="ORF">SteCoe_9301</name>
</gene>
<reference evidence="1 2" key="1">
    <citation type="submission" date="2016-11" db="EMBL/GenBank/DDBJ databases">
        <title>The macronuclear genome of Stentor coeruleus: a giant cell with tiny introns.</title>
        <authorList>
            <person name="Slabodnick M."/>
            <person name="Ruby J.G."/>
            <person name="Reiff S.B."/>
            <person name="Swart E.C."/>
            <person name="Gosai S."/>
            <person name="Prabakaran S."/>
            <person name="Witkowska E."/>
            <person name="Larue G.E."/>
            <person name="Fisher S."/>
            <person name="Freeman R.M."/>
            <person name="Gunawardena J."/>
            <person name="Chu W."/>
            <person name="Stover N.A."/>
            <person name="Gregory B.D."/>
            <person name="Nowacki M."/>
            <person name="Derisi J."/>
            <person name="Roy S.W."/>
            <person name="Marshall W.F."/>
            <person name="Sood P."/>
        </authorList>
    </citation>
    <scope>NUCLEOTIDE SEQUENCE [LARGE SCALE GENOMIC DNA]</scope>
    <source>
        <strain evidence="1">WM001</strain>
    </source>
</reference>
<evidence type="ECO:0000313" key="1">
    <source>
        <dbReference type="EMBL" id="OMJ88683.1"/>
    </source>
</evidence>
<comment type="caution">
    <text evidence="1">The sequence shown here is derived from an EMBL/GenBank/DDBJ whole genome shotgun (WGS) entry which is preliminary data.</text>
</comment>
<proteinExistence type="predicted"/>